<dbReference type="SUPFAM" id="SSF56784">
    <property type="entry name" value="HAD-like"/>
    <property type="match status" value="1"/>
</dbReference>
<keyword evidence="10" id="KW-0813">Transport</keyword>
<feature type="transmembrane region" description="Helical" evidence="12">
    <location>
        <begin position="616"/>
        <end position="639"/>
    </location>
</feature>
<dbReference type="InterPro" id="IPR027256">
    <property type="entry name" value="P-typ_ATPase_IB"/>
</dbReference>
<comment type="similarity">
    <text evidence="2 12">Belongs to the cation transport ATPase (P-type) (TC 3.A.3) family. Type IB subfamily.</text>
</comment>
<organism evidence="15 16">
    <name type="scientific">Alkalibacterium gilvum</name>
    <dbReference type="NCBI Taxonomy" id="1130080"/>
    <lineage>
        <taxon>Bacteria</taxon>
        <taxon>Bacillati</taxon>
        <taxon>Bacillota</taxon>
        <taxon>Bacilli</taxon>
        <taxon>Lactobacillales</taxon>
        <taxon>Carnobacteriaceae</taxon>
        <taxon>Alkalibacterium</taxon>
    </lineage>
</organism>
<feature type="transmembrane region" description="Helical" evidence="12">
    <location>
        <begin position="54"/>
        <end position="73"/>
    </location>
</feature>
<dbReference type="SUPFAM" id="SSF81653">
    <property type="entry name" value="Calcium ATPase, transduction domain A"/>
    <property type="match status" value="1"/>
</dbReference>
<dbReference type="InterPro" id="IPR023298">
    <property type="entry name" value="ATPase_P-typ_TM_dom_sf"/>
</dbReference>
<dbReference type="RefSeq" id="WP_091635262.1">
    <property type="nucleotide sequence ID" value="NZ_FNYW01000025.1"/>
</dbReference>
<dbReference type="OrthoDB" id="9813266at2"/>
<dbReference type="NCBIfam" id="TIGR01494">
    <property type="entry name" value="ATPase_P-type"/>
    <property type="match status" value="1"/>
</dbReference>
<dbReference type="GO" id="GO:0046872">
    <property type="term" value="F:metal ion binding"/>
    <property type="evidence" value="ECO:0007669"/>
    <property type="project" value="UniProtKB-KW"/>
</dbReference>
<dbReference type="GO" id="GO:0016887">
    <property type="term" value="F:ATP hydrolysis activity"/>
    <property type="evidence" value="ECO:0007669"/>
    <property type="project" value="InterPro"/>
</dbReference>
<keyword evidence="5 12" id="KW-0547">Nucleotide-binding</keyword>
<dbReference type="Gene3D" id="3.40.50.1000">
    <property type="entry name" value="HAD superfamily/HAD-like"/>
    <property type="match status" value="1"/>
</dbReference>
<keyword evidence="6 12" id="KW-0067">ATP-binding</keyword>
<evidence type="ECO:0000256" key="4">
    <source>
        <dbReference type="ARBA" id="ARBA00022723"/>
    </source>
</evidence>
<evidence type="ECO:0000256" key="10">
    <source>
        <dbReference type="ARBA" id="ARBA00023065"/>
    </source>
</evidence>
<feature type="transmembrane region" description="Helical" evidence="12">
    <location>
        <begin position="28"/>
        <end position="45"/>
    </location>
</feature>
<protein>
    <submittedName>
        <fullName evidence="15">Cd2+/Zn2+-exporting ATPase</fullName>
    </submittedName>
</protein>
<dbReference type="InterPro" id="IPR044492">
    <property type="entry name" value="P_typ_ATPase_HD_dom"/>
</dbReference>
<evidence type="ECO:0000259" key="14">
    <source>
        <dbReference type="Pfam" id="PF00122"/>
    </source>
</evidence>
<dbReference type="STRING" id="1130080.SAMN04488113_12524"/>
<dbReference type="FunFam" id="2.70.150.10:FF:000002">
    <property type="entry name" value="Copper-transporting ATPase 1, putative"/>
    <property type="match status" value="1"/>
</dbReference>
<evidence type="ECO:0000256" key="5">
    <source>
        <dbReference type="ARBA" id="ARBA00022741"/>
    </source>
</evidence>
<dbReference type="PANTHER" id="PTHR43079:SF1">
    <property type="entry name" value="CADMIUM_ZINC-TRANSPORTING ATPASE HMA1, CHLOROPLASTIC-RELATED"/>
    <property type="match status" value="1"/>
</dbReference>
<evidence type="ECO:0000256" key="2">
    <source>
        <dbReference type="ARBA" id="ARBA00006024"/>
    </source>
</evidence>
<dbReference type="NCBIfam" id="TIGR01525">
    <property type="entry name" value="ATPase-IB_hvy"/>
    <property type="match status" value="1"/>
</dbReference>
<gene>
    <name evidence="15" type="ORF">SAMN04488113_12524</name>
</gene>
<keyword evidence="12" id="KW-1003">Cell membrane</keyword>
<dbReference type="GO" id="GO:0005524">
    <property type="term" value="F:ATP binding"/>
    <property type="evidence" value="ECO:0007669"/>
    <property type="project" value="UniProtKB-UniRule"/>
</dbReference>
<dbReference type="InterPro" id="IPR051949">
    <property type="entry name" value="Cation_Transport_ATPase"/>
</dbReference>
<dbReference type="InterPro" id="IPR023299">
    <property type="entry name" value="ATPase_P-typ_cyto_dom_N"/>
</dbReference>
<feature type="transmembrane region" description="Helical" evidence="12">
    <location>
        <begin position="93"/>
        <end position="123"/>
    </location>
</feature>
<evidence type="ECO:0000256" key="9">
    <source>
        <dbReference type="ARBA" id="ARBA00022989"/>
    </source>
</evidence>
<dbReference type="Gene3D" id="3.40.1110.10">
    <property type="entry name" value="Calcium-transporting ATPase, cytoplasmic domain N"/>
    <property type="match status" value="1"/>
</dbReference>
<dbReference type="EMBL" id="FNYW01000025">
    <property type="protein sequence ID" value="SEI85166.1"/>
    <property type="molecule type" value="Genomic_DNA"/>
</dbReference>
<dbReference type="Pfam" id="PF00702">
    <property type="entry name" value="Hydrolase"/>
    <property type="match status" value="1"/>
</dbReference>
<dbReference type="Proteomes" id="UP000198564">
    <property type="component" value="Unassembled WGS sequence"/>
</dbReference>
<reference evidence="16" key="1">
    <citation type="submission" date="2016-10" db="EMBL/GenBank/DDBJ databases">
        <authorList>
            <person name="Varghese N."/>
            <person name="Submissions S."/>
        </authorList>
    </citation>
    <scope>NUCLEOTIDE SEQUENCE [LARGE SCALE GENOMIC DNA]</scope>
    <source>
        <strain evidence="16">DSM 25751</strain>
    </source>
</reference>
<dbReference type="InterPro" id="IPR018303">
    <property type="entry name" value="ATPase_P-typ_P_site"/>
</dbReference>
<evidence type="ECO:0000313" key="16">
    <source>
        <dbReference type="Proteomes" id="UP000198564"/>
    </source>
</evidence>
<keyword evidence="11 12" id="KW-0472">Membrane</keyword>
<dbReference type="InterPro" id="IPR023214">
    <property type="entry name" value="HAD_sf"/>
</dbReference>
<dbReference type="GO" id="GO:0019829">
    <property type="term" value="F:ATPase-coupled monoatomic cation transmembrane transporter activity"/>
    <property type="evidence" value="ECO:0007669"/>
    <property type="project" value="InterPro"/>
</dbReference>
<dbReference type="PROSITE" id="PS00154">
    <property type="entry name" value="ATPASE_E1_E2"/>
    <property type="match status" value="1"/>
</dbReference>
<sequence>MTDSETEHHHEHTVHHTEHDHNHGKAPIVLYFIGLIVAATALFLSNNQPFIKNALFALASLSAGYHVVILEGIGETIQNTKKEGKFSPNSHILMGLAAIGASLIGSFWEGTLLILIFSGAHFLEDYAEGKSKREISNLLEMNPTTARLIKPNGDTKTVDVSELDIGDQLKVLNGDQVPIDGTVLSGTTSIDESSINGESMPKEKSEGDTVFASTINGTGSFTMKVTKKSDDTVFSKIVQLVDQNQTNQTKAASIIQRFEPKYVNFVLVAVLLVIILAPFLFNWTWSESIYRGLVLLVAASPCALAAATVSVTLSTTSNLAKRGVLSKGSTYLSQLGAIKAIAFDKTGTLTKGKPEVTDVYFNDSVNKETMIDIVVAMESESNHPLATAILEKFEATNKYDIDVENQIGKGLEGVYNDKVYRIGKPTSFENVSQEYRQLNEQWAADGKTVVYISEDEHVIGLIALMDVPKEGTKEAIEYFKSLDIHTTLITGDSEMTGKAVAEQLGLDEVIANVLPENKSAIINEQKEKFGTTAMVGDGVNDAPALVSADVGIAMGEGTDVAVDVSDIVLMKNDLSKLVNSHKIAKKMSRVIWQNIFLSMAVVIFLIIVSMLQLTDIALSVIIHEGSTLVVILNGLRLLASK</sequence>
<keyword evidence="7" id="KW-0460">Magnesium</keyword>
<name>A0A1H6U105_9LACT</name>
<evidence type="ECO:0000256" key="3">
    <source>
        <dbReference type="ARBA" id="ARBA00022692"/>
    </source>
</evidence>
<comment type="subcellular location">
    <subcellularLocation>
        <location evidence="1">Cell membrane</location>
        <topology evidence="1">Multi-pass membrane protein</topology>
    </subcellularLocation>
</comment>
<keyword evidence="16" id="KW-1185">Reference proteome</keyword>
<accession>A0A1H6U105</accession>
<keyword evidence="4 12" id="KW-0479">Metal-binding</keyword>
<dbReference type="InterPro" id="IPR059000">
    <property type="entry name" value="ATPase_P-type_domA"/>
</dbReference>
<dbReference type="SFLD" id="SFLDG00002">
    <property type="entry name" value="C1.7:_P-type_atpase_like"/>
    <property type="match status" value="1"/>
</dbReference>
<feature type="transmembrane region" description="Helical" evidence="12">
    <location>
        <begin position="262"/>
        <end position="281"/>
    </location>
</feature>
<evidence type="ECO:0000256" key="6">
    <source>
        <dbReference type="ARBA" id="ARBA00022840"/>
    </source>
</evidence>
<feature type="transmembrane region" description="Helical" evidence="12">
    <location>
        <begin position="590"/>
        <end position="610"/>
    </location>
</feature>
<evidence type="ECO:0000256" key="11">
    <source>
        <dbReference type="ARBA" id="ARBA00023136"/>
    </source>
</evidence>
<keyword evidence="8" id="KW-1278">Translocase</keyword>
<dbReference type="InterPro" id="IPR036412">
    <property type="entry name" value="HAD-like_sf"/>
</dbReference>
<evidence type="ECO:0000256" key="7">
    <source>
        <dbReference type="ARBA" id="ARBA00022842"/>
    </source>
</evidence>
<evidence type="ECO:0000256" key="8">
    <source>
        <dbReference type="ARBA" id="ARBA00022967"/>
    </source>
</evidence>
<dbReference type="InterPro" id="IPR008250">
    <property type="entry name" value="ATPase_P-typ_transduc_dom_A_sf"/>
</dbReference>
<proteinExistence type="inferred from homology"/>
<dbReference type="PRINTS" id="PR00119">
    <property type="entry name" value="CATATPASE"/>
</dbReference>
<feature type="transmembrane region" description="Helical" evidence="12">
    <location>
        <begin position="293"/>
        <end position="313"/>
    </location>
</feature>
<dbReference type="SUPFAM" id="SSF81665">
    <property type="entry name" value="Calcium ATPase, transmembrane domain M"/>
    <property type="match status" value="1"/>
</dbReference>
<evidence type="ECO:0000256" key="12">
    <source>
        <dbReference type="RuleBase" id="RU362081"/>
    </source>
</evidence>
<dbReference type="Gene3D" id="2.70.150.10">
    <property type="entry name" value="Calcium-transporting ATPase, cytoplasmic transduction domain A"/>
    <property type="match status" value="1"/>
</dbReference>
<dbReference type="PANTHER" id="PTHR43079">
    <property type="entry name" value="PROBABLE CADMIUM/ZINC-TRANSPORTING ATPASE HMA1"/>
    <property type="match status" value="1"/>
</dbReference>
<dbReference type="AlphaFoldDB" id="A0A1H6U105"/>
<keyword evidence="10" id="KW-0406">Ion transport</keyword>
<evidence type="ECO:0000256" key="1">
    <source>
        <dbReference type="ARBA" id="ARBA00004651"/>
    </source>
</evidence>
<feature type="domain" description="P-type ATPase A" evidence="14">
    <location>
        <begin position="140"/>
        <end position="241"/>
    </location>
</feature>
<dbReference type="SFLD" id="SFLDF00027">
    <property type="entry name" value="p-type_atpase"/>
    <property type="match status" value="1"/>
</dbReference>
<feature type="region of interest" description="Disordered" evidence="13">
    <location>
        <begin position="1"/>
        <end position="21"/>
    </location>
</feature>
<evidence type="ECO:0000313" key="15">
    <source>
        <dbReference type="EMBL" id="SEI85166.1"/>
    </source>
</evidence>
<dbReference type="GO" id="GO:0005886">
    <property type="term" value="C:plasma membrane"/>
    <property type="evidence" value="ECO:0007669"/>
    <property type="project" value="UniProtKB-SubCell"/>
</dbReference>
<dbReference type="Pfam" id="PF00122">
    <property type="entry name" value="E1-E2_ATPase"/>
    <property type="match status" value="1"/>
</dbReference>
<dbReference type="CDD" id="cd07551">
    <property type="entry name" value="P-type_ATPase_HM_ZosA_PfeT-like"/>
    <property type="match status" value="1"/>
</dbReference>
<dbReference type="InterPro" id="IPR001757">
    <property type="entry name" value="P_typ_ATPase"/>
</dbReference>
<keyword evidence="9 12" id="KW-1133">Transmembrane helix</keyword>
<dbReference type="SFLD" id="SFLDS00003">
    <property type="entry name" value="Haloacid_Dehalogenase"/>
    <property type="match status" value="1"/>
</dbReference>
<keyword evidence="3 12" id="KW-0812">Transmembrane</keyword>
<evidence type="ECO:0000256" key="13">
    <source>
        <dbReference type="SAM" id="MobiDB-lite"/>
    </source>
</evidence>